<dbReference type="PANTHER" id="PTHR38459">
    <property type="entry name" value="PROPHAGE BACTOPRENOL-LINKED GLUCOSE TRANSLOCASE HOMOLOG"/>
    <property type="match status" value="1"/>
</dbReference>
<protein>
    <submittedName>
        <fullName evidence="8">GtrA family protein</fullName>
    </submittedName>
</protein>
<evidence type="ECO:0000256" key="3">
    <source>
        <dbReference type="ARBA" id="ARBA00022692"/>
    </source>
</evidence>
<comment type="subcellular location">
    <subcellularLocation>
        <location evidence="1">Membrane</location>
        <topology evidence="1">Multi-pass membrane protein</topology>
    </subcellularLocation>
</comment>
<keyword evidence="4 6" id="KW-1133">Transmembrane helix</keyword>
<dbReference type="Pfam" id="PF04138">
    <property type="entry name" value="GtrA_DPMS_TM"/>
    <property type="match status" value="1"/>
</dbReference>
<dbReference type="InterPro" id="IPR007267">
    <property type="entry name" value="GtrA_DPMS_TM"/>
</dbReference>
<dbReference type="PANTHER" id="PTHR38459:SF1">
    <property type="entry name" value="PROPHAGE BACTOPRENOL-LINKED GLUCOSE TRANSLOCASE HOMOLOG"/>
    <property type="match status" value="1"/>
</dbReference>
<dbReference type="InterPro" id="IPR051401">
    <property type="entry name" value="GtrA_CellWall_Glycosyl"/>
</dbReference>
<dbReference type="GO" id="GO:0005886">
    <property type="term" value="C:plasma membrane"/>
    <property type="evidence" value="ECO:0007669"/>
    <property type="project" value="TreeGrafter"/>
</dbReference>
<evidence type="ECO:0000256" key="1">
    <source>
        <dbReference type="ARBA" id="ARBA00004141"/>
    </source>
</evidence>
<evidence type="ECO:0000256" key="6">
    <source>
        <dbReference type="SAM" id="Phobius"/>
    </source>
</evidence>
<keyword evidence="5 6" id="KW-0472">Membrane</keyword>
<feature type="transmembrane region" description="Helical" evidence="6">
    <location>
        <begin position="87"/>
        <end position="110"/>
    </location>
</feature>
<dbReference type="AlphaFoldDB" id="A0A1C3NVX0"/>
<evidence type="ECO:0000313" key="9">
    <source>
        <dbReference type="Proteomes" id="UP000199013"/>
    </source>
</evidence>
<feature type="transmembrane region" description="Helical" evidence="6">
    <location>
        <begin position="116"/>
        <end position="137"/>
    </location>
</feature>
<keyword evidence="3 6" id="KW-0812">Transmembrane</keyword>
<proteinExistence type="inferred from homology"/>
<accession>A0A1C3NVX0</accession>
<evidence type="ECO:0000256" key="4">
    <source>
        <dbReference type="ARBA" id="ARBA00022989"/>
    </source>
</evidence>
<sequence>MATMDGGSKRSRWQLLVHEMAKFGVVGGFCYFVDVLISNLGHGLFGMGWLSAKTVSTIVAATCAYIGNRHWSFTHRARTGLRREYTLFVILNGIGLGIALGCLGIARYVLGLDSVLAFNLAGNVVGTGLGTIFRFWAYKRWVFLHPDDPKAALYAAADAQRSQSLPEPVGRL</sequence>
<evidence type="ECO:0000259" key="7">
    <source>
        <dbReference type="Pfam" id="PF04138"/>
    </source>
</evidence>
<keyword evidence="9" id="KW-1185">Reference proteome</keyword>
<evidence type="ECO:0000256" key="2">
    <source>
        <dbReference type="ARBA" id="ARBA00009399"/>
    </source>
</evidence>
<evidence type="ECO:0000313" key="8">
    <source>
        <dbReference type="EMBL" id="SBW19921.1"/>
    </source>
</evidence>
<evidence type="ECO:0000256" key="5">
    <source>
        <dbReference type="ARBA" id="ARBA00023136"/>
    </source>
</evidence>
<dbReference type="GO" id="GO:0000271">
    <property type="term" value="P:polysaccharide biosynthetic process"/>
    <property type="evidence" value="ECO:0007669"/>
    <property type="project" value="InterPro"/>
</dbReference>
<comment type="similarity">
    <text evidence="2">Belongs to the GtrA family.</text>
</comment>
<feature type="transmembrane region" description="Helical" evidence="6">
    <location>
        <begin position="21"/>
        <end position="41"/>
    </location>
</feature>
<dbReference type="EMBL" id="FLUV01000632">
    <property type="protein sequence ID" value="SBW19921.1"/>
    <property type="molecule type" value="Genomic_DNA"/>
</dbReference>
<name>A0A1C3NVX0_9ACTN</name>
<reference evidence="9" key="1">
    <citation type="submission" date="2016-02" db="EMBL/GenBank/DDBJ databases">
        <authorList>
            <person name="Wibberg D."/>
        </authorList>
    </citation>
    <scope>NUCLEOTIDE SEQUENCE [LARGE SCALE GENOMIC DNA]</scope>
</reference>
<gene>
    <name evidence="8" type="ORF">FDG2_1539</name>
</gene>
<organism evidence="8 9">
    <name type="scientific">Candidatus Protofrankia californiensis</name>
    <dbReference type="NCBI Taxonomy" id="1839754"/>
    <lineage>
        <taxon>Bacteria</taxon>
        <taxon>Bacillati</taxon>
        <taxon>Actinomycetota</taxon>
        <taxon>Actinomycetes</taxon>
        <taxon>Frankiales</taxon>
        <taxon>Frankiaceae</taxon>
        <taxon>Protofrankia</taxon>
    </lineage>
</organism>
<dbReference type="Proteomes" id="UP000199013">
    <property type="component" value="Unassembled WGS sequence"/>
</dbReference>
<feature type="domain" description="GtrA/DPMS transmembrane" evidence="7">
    <location>
        <begin position="22"/>
        <end position="143"/>
    </location>
</feature>
<feature type="transmembrane region" description="Helical" evidence="6">
    <location>
        <begin position="47"/>
        <end position="66"/>
    </location>
</feature>